<protein>
    <recommendedName>
        <fullName evidence="9">Protein RFT1 homolog</fullName>
    </recommendedName>
</protein>
<comment type="function">
    <text evidence="8 9">Intramembrane glycolipid transporter that operates in the biosynthetic pathway of dolichol-linked oligosaccharides, the glycan precursors employed in protein asparagine (N)-glycosylation. The sequential addition of sugars to dolichol pyrophosphate produces dolichol-linked oligosaccharides containing fourteen sugars, including two GlcNAcs, nine mannoses and three glucoses. Once assembled, the oligosaccharide is transferred from the lipid to nascent proteins by oligosaccharyltransferases. The assembly of dolichol-linked oligosaccharides begins on the cytosolic side of the endoplasmic reticulum membrane and finishes in its lumen. RFT1 could mediate the translocation of the cytosolically oriented intermediate DolPP-GlcNAc2Man5, produced by ALG11, into the ER lumen where dolichol-linked oligosaccharides assembly continues. However, the intramembrane lipid transporter activity could not be confirmed in vitro.</text>
</comment>
<proteinExistence type="inferred from homology"/>
<evidence type="ECO:0000256" key="1">
    <source>
        <dbReference type="ARBA" id="ARBA00004477"/>
    </source>
</evidence>
<comment type="pathway">
    <text evidence="2">Protein modification; protein glycosylation.</text>
</comment>
<comment type="subcellular location">
    <subcellularLocation>
        <location evidence="1 9">Endoplasmic reticulum membrane</location>
        <topology evidence="1 9">Multi-pass membrane protein</topology>
    </subcellularLocation>
</comment>
<feature type="transmembrane region" description="Helical" evidence="9">
    <location>
        <begin position="395"/>
        <end position="414"/>
    </location>
</feature>
<dbReference type="PANTHER" id="PTHR13117:SF5">
    <property type="entry name" value="PROTEIN RFT1 HOMOLOG"/>
    <property type="match status" value="1"/>
</dbReference>
<dbReference type="EMBL" id="CAJPIZ010007965">
    <property type="protein sequence ID" value="CAG2110750.1"/>
    <property type="molecule type" value="Genomic_DNA"/>
</dbReference>
<evidence type="ECO:0000313" key="11">
    <source>
        <dbReference type="Proteomes" id="UP000759131"/>
    </source>
</evidence>
<keyword evidence="6 9" id="KW-1133">Transmembrane helix</keyword>
<feature type="transmembrane region" description="Helical" evidence="9">
    <location>
        <begin position="353"/>
        <end position="375"/>
    </location>
</feature>
<keyword evidence="5" id="KW-0256">Endoplasmic reticulum</keyword>
<dbReference type="GO" id="GO:0034203">
    <property type="term" value="P:glycolipid translocation"/>
    <property type="evidence" value="ECO:0007669"/>
    <property type="project" value="TreeGrafter"/>
</dbReference>
<evidence type="ECO:0000256" key="7">
    <source>
        <dbReference type="ARBA" id="ARBA00023136"/>
    </source>
</evidence>
<reference evidence="10" key="1">
    <citation type="submission" date="2020-11" db="EMBL/GenBank/DDBJ databases">
        <authorList>
            <person name="Tran Van P."/>
        </authorList>
    </citation>
    <scope>NUCLEOTIDE SEQUENCE</scope>
</reference>
<evidence type="ECO:0000256" key="6">
    <source>
        <dbReference type="ARBA" id="ARBA00022989"/>
    </source>
</evidence>
<evidence type="ECO:0000256" key="4">
    <source>
        <dbReference type="ARBA" id="ARBA00022692"/>
    </source>
</evidence>
<feature type="transmembrane region" description="Helical" evidence="9">
    <location>
        <begin position="21"/>
        <end position="45"/>
    </location>
</feature>
<evidence type="ECO:0000313" key="10">
    <source>
        <dbReference type="EMBL" id="CAD7630320.1"/>
    </source>
</evidence>
<dbReference type="Pfam" id="PF04506">
    <property type="entry name" value="Rft-1"/>
    <property type="match status" value="1"/>
</dbReference>
<feature type="non-terminal residue" evidence="10">
    <location>
        <position position="416"/>
    </location>
</feature>
<organism evidence="10">
    <name type="scientific">Medioppia subpectinata</name>
    <dbReference type="NCBI Taxonomy" id="1979941"/>
    <lineage>
        <taxon>Eukaryota</taxon>
        <taxon>Metazoa</taxon>
        <taxon>Ecdysozoa</taxon>
        <taxon>Arthropoda</taxon>
        <taxon>Chelicerata</taxon>
        <taxon>Arachnida</taxon>
        <taxon>Acari</taxon>
        <taxon>Acariformes</taxon>
        <taxon>Sarcoptiformes</taxon>
        <taxon>Oribatida</taxon>
        <taxon>Brachypylina</taxon>
        <taxon>Oppioidea</taxon>
        <taxon>Oppiidae</taxon>
        <taxon>Medioppia</taxon>
    </lineage>
</organism>
<dbReference type="Proteomes" id="UP000759131">
    <property type="component" value="Unassembled WGS sequence"/>
</dbReference>
<feature type="transmembrane region" description="Helical" evidence="9">
    <location>
        <begin position="127"/>
        <end position="151"/>
    </location>
</feature>
<dbReference type="GO" id="GO:0006488">
    <property type="term" value="P:dolichol-linked oligosaccharide biosynthetic process"/>
    <property type="evidence" value="ECO:0007669"/>
    <property type="project" value="InterPro"/>
</dbReference>
<accession>A0A7R9KWF5</accession>
<keyword evidence="11" id="KW-1185">Reference proteome</keyword>
<evidence type="ECO:0000256" key="9">
    <source>
        <dbReference type="RuleBase" id="RU365067"/>
    </source>
</evidence>
<evidence type="ECO:0000256" key="8">
    <source>
        <dbReference type="ARBA" id="ARBA00045912"/>
    </source>
</evidence>
<comment type="similarity">
    <text evidence="3 9">Belongs to the RFT1 family.</text>
</comment>
<evidence type="ECO:0000256" key="3">
    <source>
        <dbReference type="ARBA" id="ARBA00010288"/>
    </source>
</evidence>
<dbReference type="OrthoDB" id="9979195at2759"/>
<dbReference type="EMBL" id="OC862540">
    <property type="protein sequence ID" value="CAD7630320.1"/>
    <property type="molecule type" value="Genomic_DNA"/>
</dbReference>
<dbReference type="InterPro" id="IPR007594">
    <property type="entry name" value="RFT1"/>
</dbReference>
<feature type="transmembrane region" description="Helical" evidence="9">
    <location>
        <begin position="89"/>
        <end position="115"/>
    </location>
</feature>
<feature type="transmembrane region" description="Helical" evidence="9">
    <location>
        <begin position="203"/>
        <end position="225"/>
    </location>
</feature>
<evidence type="ECO:0000256" key="5">
    <source>
        <dbReference type="ARBA" id="ARBA00022824"/>
    </source>
</evidence>
<keyword evidence="7 9" id="KW-0472">Membrane</keyword>
<sequence>MTGKSPQPQPQQQTLQLATLSATYNIILQISLRVVTFVANAVILRSISRDVFGVINVRLLLLYTTIQFLSREPFRRVSIGATKTHDWPLVVNLISLSIPLSLVVGTVLSLIWYYILERPDPQLVADYGTGVAAVFVSVVVELLAEPVYVWAQTQGFIKLKVAAEGLFLITQGFIKLKVAAEGLFLIVRTLITVAFVAQWPHRAILVFAGAQLCASALYTAVYYLYFIGAQKQRFRHFMPDWFASKQSSTIDRSLIGITASFLKNTALKQFLTEGERFVMTFFRVLTFAEQGVYDVVNNLGSLPARLVFAQIEDSGFVLFTQKIDRQRAATDQSGTDLTESAVILRNFVRLMSLLGLIILTFGFNYSELALLMYGGRQLAAGDGGLATRLLQWHCVYVLFLAVNGMTECFTFAAMNS</sequence>
<dbReference type="PANTHER" id="PTHR13117">
    <property type="entry name" value="ENDOPLASMIC RETICULUM MULTISPAN TRANSMEMBRANE PROTEIN-RELATED"/>
    <property type="match status" value="1"/>
</dbReference>
<dbReference type="AlphaFoldDB" id="A0A7R9KWF5"/>
<gene>
    <name evidence="10" type="ORF">OSB1V03_LOCUS10733</name>
</gene>
<dbReference type="GO" id="GO:0005789">
    <property type="term" value="C:endoplasmic reticulum membrane"/>
    <property type="evidence" value="ECO:0007669"/>
    <property type="project" value="UniProtKB-SubCell"/>
</dbReference>
<keyword evidence="4 9" id="KW-0812">Transmembrane</keyword>
<feature type="transmembrane region" description="Helical" evidence="9">
    <location>
        <begin position="178"/>
        <end position="197"/>
    </location>
</feature>
<name>A0A7R9KWF5_9ACAR</name>
<evidence type="ECO:0000256" key="2">
    <source>
        <dbReference type="ARBA" id="ARBA00004922"/>
    </source>
</evidence>
<comment type="caution">
    <text evidence="9">Lacks conserved residue(s) required for the propagation of feature annotation.</text>
</comment>